<sequence>LIYTLGQWCIKMSILFLYLRIFTARIRWLAITIYVWMAYVNVWAFGVTVAILNVCSRPLSYHWQRYNPTLDPPAIGVCSIDLGSFAISASALNTVADFALLSIPVPMLWKLQLSLGRRLALTSVFLVGIFACMASILRLITTFTLTSGTDLAWNTANRFLWTAVEASVGLTCACFPIIWGLFT</sequence>
<evidence type="ECO:0000256" key="2">
    <source>
        <dbReference type="ARBA" id="ARBA00022692"/>
    </source>
</evidence>
<dbReference type="GO" id="GO:0016020">
    <property type="term" value="C:membrane"/>
    <property type="evidence" value="ECO:0007669"/>
    <property type="project" value="UniProtKB-SubCell"/>
</dbReference>
<keyword evidence="3 6" id="KW-1133">Transmembrane helix</keyword>
<dbReference type="PANTHER" id="PTHR33048">
    <property type="entry name" value="PTH11-LIKE INTEGRAL MEMBRANE PROTEIN (AFU_ORTHOLOGUE AFUA_5G11245)"/>
    <property type="match status" value="1"/>
</dbReference>
<protein>
    <recommendedName>
        <fullName evidence="7">Rhodopsin domain-containing protein</fullName>
    </recommendedName>
</protein>
<dbReference type="InterPro" id="IPR052337">
    <property type="entry name" value="SAT4-like"/>
</dbReference>
<feature type="transmembrane region" description="Helical" evidence="6">
    <location>
        <begin position="36"/>
        <end position="55"/>
    </location>
</feature>
<feature type="transmembrane region" description="Helical" evidence="6">
    <location>
        <begin position="160"/>
        <end position="182"/>
    </location>
</feature>
<keyword evidence="2 6" id="KW-0812">Transmembrane</keyword>
<evidence type="ECO:0000313" key="9">
    <source>
        <dbReference type="Proteomes" id="UP000800092"/>
    </source>
</evidence>
<dbReference type="AlphaFoldDB" id="A0A6A6GUC4"/>
<evidence type="ECO:0000256" key="4">
    <source>
        <dbReference type="ARBA" id="ARBA00023136"/>
    </source>
</evidence>
<dbReference type="OrthoDB" id="5417844at2759"/>
<keyword evidence="4 6" id="KW-0472">Membrane</keyword>
<proteinExistence type="inferred from homology"/>
<name>A0A6A6GUC4_VIRVR</name>
<evidence type="ECO:0000256" key="1">
    <source>
        <dbReference type="ARBA" id="ARBA00004141"/>
    </source>
</evidence>
<feature type="non-terminal residue" evidence="8">
    <location>
        <position position="1"/>
    </location>
</feature>
<gene>
    <name evidence="8" type="ORF">EV356DRAFT_437290</name>
</gene>
<feature type="transmembrane region" description="Helical" evidence="6">
    <location>
        <begin position="12"/>
        <end position="30"/>
    </location>
</feature>
<feature type="transmembrane region" description="Helical" evidence="6">
    <location>
        <begin position="119"/>
        <end position="140"/>
    </location>
</feature>
<comment type="subcellular location">
    <subcellularLocation>
        <location evidence="1">Membrane</location>
        <topology evidence="1">Multi-pass membrane protein</topology>
    </subcellularLocation>
</comment>
<dbReference type="Pfam" id="PF20684">
    <property type="entry name" value="Fung_rhodopsin"/>
    <property type="match status" value="1"/>
</dbReference>
<reference evidence="8" key="1">
    <citation type="journal article" date="2020" name="Stud. Mycol.">
        <title>101 Dothideomycetes genomes: a test case for predicting lifestyles and emergence of pathogens.</title>
        <authorList>
            <person name="Haridas S."/>
            <person name="Albert R."/>
            <person name="Binder M."/>
            <person name="Bloem J."/>
            <person name="Labutti K."/>
            <person name="Salamov A."/>
            <person name="Andreopoulos B."/>
            <person name="Baker S."/>
            <person name="Barry K."/>
            <person name="Bills G."/>
            <person name="Bluhm B."/>
            <person name="Cannon C."/>
            <person name="Castanera R."/>
            <person name="Culley D."/>
            <person name="Daum C."/>
            <person name="Ezra D."/>
            <person name="Gonzalez J."/>
            <person name="Henrissat B."/>
            <person name="Kuo A."/>
            <person name="Liang C."/>
            <person name="Lipzen A."/>
            <person name="Lutzoni F."/>
            <person name="Magnuson J."/>
            <person name="Mondo S."/>
            <person name="Nolan M."/>
            <person name="Ohm R."/>
            <person name="Pangilinan J."/>
            <person name="Park H.-J."/>
            <person name="Ramirez L."/>
            <person name="Alfaro M."/>
            <person name="Sun H."/>
            <person name="Tritt A."/>
            <person name="Yoshinaga Y."/>
            <person name="Zwiers L.-H."/>
            <person name="Turgeon B."/>
            <person name="Goodwin S."/>
            <person name="Spatafora J."/>
            <person name="Crous P."/>
            <person name="Grigoriev I."/>
        </authorList>
    </citation>
    <scope>NUCLEOTIDE SEQUENCE</scope>
    <source>
        <strain evidence="8">Tuck. ex Michener</strain>
    </source>
</reference>
<dbReference type="InterPro" id="IPR049326">
    <property type="entry name" value="Rhodopsin_dom_fungi"/>
</dbReference>
<evidence type="ECO:0000259" key="7">
    <source>
        <dbReference type="Pfam" id="PF20684"/>
    </source>
</evidence>
<organism evidence="8 9">
    <name type="scientific">Viridothelium virens</name>
    <name type="common">Speckled blister lichen</name>
    <name type="synonym">Trypethelium virens</name>
    <dbReference type="NCBI Taxonomy" id="1048519"/>
    <lineage>
        <taxon>Eukaryota</taxon>
        <taxon>Fungi</taxon>
        <taxon>Dikarya</taxon>
        <taxon>Ascomycota</taxon>
        <taxon>Pezizomycotina</taxon>
        <taxon>Dothideomycetes</taxon>
        <taxon>Dothideomycetes incertae sedis</taxon>
        <taxon>Trypetheliales</taxon>
        <taxon>Trypetheliaceae</taxon>
        <taxon>Viridothelium</taxon>
    </lineage>
</organism>
<feature type="non-terminal residue" evidence="8">
    <location>
        <position position="183"/>
    </location>
</feature>
<comment type="similarity">
    <text evidence="5">Belongs to the SAT4 family.</text>
</comment>
<dbReference type="Proteomes" id="UP000800092">
    <property type="component" value="Unassembled WGS sequence"/>
</dbReference>
<keyword evidence="9" id="KW-1185">Reference proteome</keyword>
<evidence type="ECO:0000256" key="6">
    <source>
        <dbReference type="SAM" id="Phobius"/>
    </source>
</evidence>
<evidence type="ECO:0000256" key="3">
    <source>
        <dbReference type="ARBA" id="ARBA00022989"/>
    </source>
</evidence>
<dbReference type="PANTHER" id="PTHR33048:SF47">
    <property type="entry name" value="INTEGRAL MEMBRANE PROTEIN-RELATED"/>
    <property type="match status" value="1"/>
</dbReference>
<accession>A0A6A6GUC4</accession>
<dbReference type="EMBL" id="ML991870">
    <property type="protein sequence ID" value="KAF2229251.1"/>
    <property type="molecule type" value="Genomic_DNA"/>
</dbReference>
<evidence type="ECO:0000256" key="5">
    <source>
        <dbReference type="ARBA" id="ARBA00038359"/>
    </source>
</evidence>
<feature type="domain" description="Rhodopsin" evidence="7">
    <location>
        <begin position="2"/>
        <end position="182"/>
    </location>
</feature>
<evidence type="ECO:0000313" key="8">
    <source>
        <dbReference type="EMBL" id="KAF2229251.1"/>
    </source>
</evidence>